<dbReference type="SMART" id="SM00656">
    <property type="entry name" value="Amb_all"/>
    <property type="match status" value="1"/>
</dbReference>
<keyword evidence="6 9" id="KW-0732">Signal</keyword>
<organism evidence="13">
    <name type="scientific">Sesamum radiatum</name>
    <name type="common">Black benniseed</name>
    <dbReference type="NCBI Taxonomy" id="300843"/>
    <lineage>
        <taxon>Eukaryota</taxon>
        <taxon>Viridiplantae</taxon>
        <taxon>Streptophyta</taxon>
        <taxon>Embryophyta</taxon>
        <taxon>Tracheophyta</taxon>
        <taxon>Spermatophyta</taxon>
        <taxon>Magnoliopsida</taxon>
        <taxon>eudicotyledons</taxon>
        <taxon>Gunneridae</taxon>
        <taxon>Pentapetalae</taxon>
        <taxon>asterids</taxon>
        <taxon>lamiids</taxon>
        <taxon>Lamiales</taxon>
        <taxon>Pedaliaceae</taxon>
        <taxon>Sesamum</taxon>
    </lineage>
</organism>
<dbReference type="Pfam" id="PF00544">
    <property type="entry name" value="Pectate_lyase_4"/>
    <property type="match status" value="1"/>
</dbReference>
<evidence type="ECO:0000256" key="5">
    <source>
        <dbReference type="ARBA" id="ARBA00022723"/>
    </source>
</evidence>
<dbReference type="InterPro" id="IPR012334">
    <property type="entry name" value="Pectin_lyas_fold"/>
</dbReference>
<dbReference type="PANTHER" id="PTHR31683:SF11">
    <property type="entry name" value="PECTATE LYASE"/>
    <property type="match status" value="1"/>
</dbReference>
<feature type="signal peptide" evidence="9">
    <location>
        <begin position="1"/>
        <end position="23"/>
    </location>
</feature>
<keyword evidence="11" id="KW-0472">Membrane</keyword>
<evidence type="ECO:0000256" key="1">
    <source>
        <dbReference type="ARBA" id="ARBA00000695"/>
    </source>
</evidence>
<dbReference type="EMBL" id="JACGWJ010000031">
    <property type="protein sequence ID" value="KAL0298859.1"/>
    <property type="molecule type" value="Genomic_DNA"/>
</dbReference>
<evidence type="ECO:0000256" key="2">
    <source>
        <dbReference type="ARBA" id="ARBA00005220"/>
    </source>
</evidence>
<dbReference type="GO" id="GO:0030570">
    <property type="term" value="F:pectate lyase activity"/>
    <property type="evidence" value="ECO:0007669"/>
    <property type="project" value="UniProtKB-EC"/>
</dbReference>
<feature type="compositionally biased region" description="Basic and acidic residues" evidence="10">
    <location>
        <begin position="347"/>
        <end position="357"/>
    </location>
</feature>
<reference evidence="13" key="1">
    <citation type="submission" date="2020-06" db="EMBL/GenBank/DDBJ databases">
        <authorList>
            <person name="Li T."/>
            <person name="Hu X."/>
            <person name="Zhang T."/>
            <person name="Song X."/>
            <person name="Zhang H."/>
            <person name="Dai N."/>
            <person name="Sheng W."/>
            <person name="Hou X."/>
            <person name="Wei L."/>
        </authorList>
    </citation>
    <scope>NUCLEOTIDE SEQUENCE</scope>
    <source>
        <strain evidence="13">G02</strain>
        <tissue evidence="13">Leaf</tissue>
    </source>
</reference>
<dbReference type="InterPro" id="IPR045032">
    <property type="entry name" value="PEL"/>
</dbReference>
<comment type="caution">
    <text evidence="13">The sequence shown here is derived from an EMBL/GenBank/DDBJ whole genome shotgun (WGS) entry which is preliminary data.</text>
</comment>
<feature type="chain" id="PRO_5043088461" description="Pectate lyase" evidence="9">
    <location>
        <begin position="24"/>
        <end position="565"/>
    </location>
</feature>
<evidence type="ECO:0000256" key="6">
    <source>
        <dbReference type="ARBA" id="ARBA00022729"/>
    </source>
</evidence>
<feature type="region of interest" description="Disordered" evidence="10">
    <location>
        <begin position="490"/>
        <end position="512"/>
    </location>
</feature>
<comment type="catalytic activity">
    <reaction evidence="1 9">
        <text>Eliminative cleavage of (1-&gt;4)-alpha-D-galacturonan to give oligosaccharides with 4-deoxy-alpha-D-galact-4-enuronosyl groups at their non-reducing ends.</text>
        <dbReference type="EC" id="4.2.2.2"/>
    </reaction>
</comment>
<comment type="cofactor">
    <cofactor evidence="9">
        <name>Ca(2+)</name>
        <dbReference type="ChEBI" id="CHEBI:29108"/>
    </cofactor>
    <text evidence="9">Binds 1 Ca(2+) ion. Required for its activity.</text>
</comment>
<keyword evidence="11" id="KW-1133">Transmembrane helix</keyword>
<dbReference type="PRINTS" id="PR00807">
    <property type="entry name" value="AMBALLERGEN"/>
</dbReference>
<comment type="similarity">
    <text evidence="3 9">Belongs to the polysaccharide lyase 1 family.</text>
</comment>
<keyword evidence="5 9" id="KW-0479">Metal-binding</keyword>
<evidence type="ECO:0000256" key="9">
    <source>
        <dbReference type="RuleBase" id="RU361123"/>
    </source>
</evidence>
<evidence type="ECO:0000313" key="13">
    <source>
        <dbReference type="EMBL" id="KAL0298859.1"/>
    </source>
</evidence>
<feature type="region of interest" description="Disordered" evidence="10">
    <location>
        <begin position="335"/>
        <end position="361"/>
    </location>
</feature>
<evidence type="ECO:0000256" key="11">
    <source>
        <dbReference type="SAM" id="Phobius"/>
    </source>
</evidence>
<dbReference type="SUPFAM" id="SSF51126">
    <property type="entry name" value="Pectin lyase-like"/>
    <property type="match status" value="1"/>
</dbReference>
<dbReference type="Gene3D" id="2.160.20.10">
    <property type="entry name" value="Single-stranded right-handed beta-helix, Pectin lyase-like"/>
    <property type="match status" value="1"/>
</dbReference>
<dbReference type="EC" id="4.2.2.2" evidence="4 9"/>
<sequence>MLPQNCILLFCLFFISLSSFVAATGFFNLTLPHQHPDPESVAQEVKRKVNASISKRRELLATPVISAQSQCLTGNPIDDCWRCDPNWASNRQHLADCAIGFGKAAMGGKGGQFYVVTDSSDHDTVNPTPGTLRHAVIQDEPLWIVFKYNMVIKLKHELIVNNYKTIDGRGANVQITGNGCITLQYVSNVIIHNVHVYNCMPSGNTNIRSSPTHIGWRGKSDGDGISIFGSRNIWIDHCALSHCTDGLVDAIMGSTAITISNNYFSHHDEVMLLGHDDKYLPDSGMQVTIAFNRFGEGLVQRMPRCRRGYMHVVNNDFFEWKMYAIGGSANPTINSEGNRYTAPTDPSAKEVTKREDTNEGEWSDWNWRTDGDIMVNGAFFVPSGEGLGLQYAKASSVEPKSATLIDQLTMNAGVLGGPASCQWGVLENRVSPGPLDMAFVFLEIEWPYCPCIISEFPFCPASLLEFESHQNNSYALNYISSEGTIVGKDNSISMSSGGGTTSTGVSGGSSGGGGGSGGGGDYFGMIFAGGAAVTETSPHAVFLSILIILILYITTNHGYGGGLND</sequence>
<dbReference type="AlphaFoldDB" id="A0AAW2JWD4"/>
<dbReference type="PANTHER" id="PTHR31683">
    <property type="entry name" value="PECTATE LYASE 18-RELATED"/>
    <property type="match status" value="1"/>
</dbReference>
<protein>
    <recommendedName>
        <fullName evidence="4 9">Pectate lyase</fullName>
        <ecNumber evidence="4 9">4.2.2.2</ecNumber>
    </recommendedName>
</protein>
<feature type="compositionally biased region" description="Gly residues" evidence="10">
    <location>
        <begin position="496"/>
        <end position="512"/>
    </location>
</feature>
<evidence type="ECO:0000256" key="7">
    <source>
        <dbReference type="ARBA" id="ARBA00022837"/>
    </source>
</evidence>
<dbReference type="InterPro" id="IPR002022">
    <property type="entry name" value="Pec_lyase"/>
</dbReference>
<keyword evidence="8 9" id="KW-0456">Lyase</keyword>
<reference evidence="13" key="2">
    <citation type="journal article" date="2024" name="Plant">
        <title>Genomic evolution and insights into agronomic trait innovations of Sesamum species.</title>
        <authorList>
            <person name="Miao H."/>
            <person name="Wang L."/>
            <person name="Qu L."/>
            <person name="Liu H."/>
            <person name="Sun Y."/>
            <person name="Le M."/>
            <person name="Wang Q."/>
            <person name="Wei S."/>
            <person name="Zheng Y."/>
            <person name="Lin W."/>
            <person name="Duan Y."/>
            <person name="Cao H."/>
            <person name="Xiong S."/>
            <person name="Wang X."/>
            <person name="Wei L."/>
            <person name="Li C."/>
            <person name="Ma Q."/>
            <person name="Ju M."/>
            <person name="Zhao R."/>
            <person name="Li G."/>
            <person name="Mu C."/>
            <person name="Tian Q."/>
            <person name="Mei H."/>
            <person name="Zhang T."/>
            <person name="Gao T."/>
            <person name="Zhang H."/>
        </authorList>
    </citation>
    <scope>NUCLEOTIDE SEQUENCE</scope>
    <source>
        <strain evidence="13">G02</strain>
    </source>
</reference>
<dbReference type="GO" id="GO:0046872">
    <property type="term" value="F:metal ion binding"/>
    <property type="evidence" value="ECO:0007669"/>
    <property type="project" value="UniProtKB-KW"/>
</dbReference>
<proteinExistence type="inferred from homology"/>
<evidence type="ECO:0000256" key="8">
    <source>
        <dbReference type="ARBA" id="ARBA00023239"/>
    </source>
</evidence>
<evidence type="ECO:0000256" key="10">
    <source>
        <dbReference type="SAM" id="MobiDB-lite"/>
    </source>
</evidence>
<evidence type="ECO:0000256" key="3">
    <source>
        <dbReference type="ARBA" id="ARBA00010980"/>
    </source>
</evidence>
<evidence type="ECO:0000259" key="12">
    <source>
        <dbReference type="SMART" id="SM00656"/>
    </source>
</evidence>
<keyword evidence="11" id="KW-0812">Transmembrane</keyword>
<dbReference type="InterPro" id="IPR018082">
    <property type="entry name" value="AmbAllergen"/>
</dbReference>
<keyword evidence="7 9" id="KW-0106">Calcium</keyword>
<evidence type="ECO:0000256" key="4">
    <source>
        <dbReference type="ARBA" id="ARBA00012272"/>
    </source>
</evidence>
<dbReference type="InterPro" id="IPR011050">
    <property type="entry name" value="Pectin_lyase_fold/virulence"/>
</dbReference>
<name>A0AAW2JWD4_SESRA</name>
<gene>
    <name evidence="13" type="ORF">Sradi_6545700</name>
</gene>
<accession>A0AAW2JWD4</accession>
<feature type="domain" description="Pectate lyase" evidence="12">
    <location>
        <begin position="149"/>
        <end position="346"/>
    </location>
</feature>
<feature type="transmembrane region" description="Helical" evidence="11">
    <location>
        <begin position="540"/>
        <end position="559"/>
    </location>
</feature>
<dbReference type="FunFam" id="2.160.20.10:FF:000009">
    <property type="entry name" value="Pectate lyase"/>
    <property type="match status" value="1"/>
</dbReference>
<comment type="pathway">
    <text evidence="2 9">Glycan metabolism; pectin degradation; 2-dehydro-3-deoxy-D-gluconate from pectin: step 2/5.</text>
</comment>